<evidence type="ECO:0000313" key="4">
    <source>
        <dbReference type="Proteomes" id="UP001497482"/>
    </source>
</evidence>
<name>A0AAV2IUP2_KNICA</name>
<proteinExistence type="predicted"/>
<protein>
    <recommendedName>
        <fullName evidence="2">TGFBR3/Endoglin-like N-terminal domain-containing protein</fullName>
    </recommendedName>
</protein>
<evidence type="ECO:0000259" key="2">
    <source>
        <dbReference type="Pfam" id="PF26060"/>
    </source>
</evidence>
<evidence type="ECO:0000256" key="1">
    <source>
        <dbReference type="ARBA" id="ARBA00023180"/>
    </source>
</evidence>
<keyword evidence="1" id="KW-0325">Glycoprotein</keyword>
<dbReference type="AlphaFoldDB" id="A0AAV2IUP2"/>
<keyword evidence="4" id="KW-1185">Reference proteome</keyword>
<gene>
    <name evidence="3" type="ORF">KC01_LOCUS293</name>
</gene>
<sequence>MGEGSGPSGRRPGRDEALLQELEEMSKNSSISFHGNKKNIFQEDVPSDDKKLLKWATQRFGGVTSFTTVKNLRDLHAAGVGTKAGFPDCVLGNEDSAEKHFLTIGRVTASFKSCFPTTRNDNDELHIVNVPERSTVRNVLLHMDLEKSSIFLRGPQGTNWTVLNLQNTKLSSNNEILIRHHSLVHRLPPAFPLDSDEPEVVQRKALDYFRTSSFTSYTEITTDGSALVLRLPKKAVNIVSETAVPVTTSAPQRMPLTMLLYNSRDFSSPLDPNAKVQSNRRIYAEISGRALGDITLTIKVTQCFLRSKGSCPVVKELPFLPESCHSTSCSNTTRLSFSLDQLQELTSTTWDLECSVKICYSEKCGDGERVKRSLEVTQPCLQPQNQILFSSDSVLVPARWRLRRARSETLLAVSVLQTRTGAWSAAKRQRSCGEGRTQTAGTPK</sequence>
<dbReference type="Pfam" id="PF26060">
    <property type="entry name" value="TGFBR3_N"/>
    <property type="match status" value="1"/>
</dbReference>
<evidence type="ECO:0000313" key="3">
    <source>
        <dbReference type="EMBL" id="CAL1567487.1"/>
    </source>
</evidence>
<accession>A0AAV2IUP2</accession>
<reference evidence="3 4" key="1">
    <citation type="submission" date="2024-04" db="EMBL/GenBank/DDBJ databases">
        <authorList>
            <person name="Waldvogel A.-M."/>
            <person name="Schoenle A."/>
        </authorList>
    </citation>
    <scope>NUCLEOTIDE SEQUENCE [LARGE SCALE GENOMIC DNA]</scope>
</reference>
<organism evidence="3 4">
    <name type="scientific">Knipowitschia caucasica</name>
    <name type="common">Caucasian dwarf goby</name>
    <name type="synonym">Pomatoschistus caucasicus</name>
    <dbReference type="NCBI Taxonomy" id="637954"/>
    <lineage>
        <taxon>Eukaryota</taxon>
        <taxon>Metazoa</taxon>
        <taxon>Chordata</taxon>
        <taxon>Craniata</taxon>
        <taxon>Vertebrata</taxon>
        <taxon>Euteleostomi</taxon>
        <taxon>Actinopterygii</taxon>
        <taxon>Neopterygii</taxon>
        <taxon>Teleostei</taxon>
        <taxon>Neoteleostei</taxon>
        <taxon>Acanthomorphata</taxon>
        <taxon>Gobiaria</taxon>
        <taxon>Gobiiformes</taxon>
        <taxon>Gobioidei</taxon>
        <taxon>Gobiidae</taxon>
        <taxon>Gobiinae</taxon>
        <taxon>Knipowitschia</taxon>
    </lineage>
</organism>
<dbReference type="Proteomes" id="UP001497482">
    <property type="component" value="Chromosome 1"/>
</dbReference>
<dbReference type="InterPro" id="IPR058899">
    <property type="entry name" value="TGFBR3/Endoglin-like_N"/>
</dbReference>
<feature type="domain" description="TGFBR3/Endoglin-like N-terminal" evidence="2">
    <location>
        <begin position="27"/>
        <end position="103"/>
    </location>
</feature>
<dbReference type="EMBL" id="OZ035823">
    <property type="protein sequence ID" value="CAL1567487.1"/>
    <property type="molecule type" value="Genomic_DNA"/>
</dbReference>